<accession>A0A450WBY0</accession>
<gene>
    <name evidence="1" type="ORF">BECKLPF1236A_GA0070988_101088</name>
    <name evidence="2" type="ORF">BECKLPF1236C_GA0070990_100928</name>
</gene>
<dbReference type="EMBL" id="CAADFP010000092">
    <property type="protein sequence ID" value="VFK29696.1"/>
    <property type="molecule type" value="Genomic_DNA"/>
</dbReference>
<name>A0A450WBY0_9GAMM</name>
<protein>
    <submittedName>
        <fullName evidence="1">Uncharacterized protein</fullName>
    </submittedName>
</protein>
<evidence type="ECO:0000313" key="2">
    <source>
        <dbReference type="EMBL" id="VFK29696.1"/>
    </source>
</evidence>
<dbReference type="EMBL" id="CAADFM010000108">
    <property type="protein sequence ID" value="VFK14552.1"/>
    <property type="molecule type" value="Genomic_DNA"/>
</dbReference>
<proteinExistence type="predicted"/>
<reference evidence="1" key="1">
    <citation type="submission" date="2019-02" db="EMBL/GenBank/DDBJ databases">
        <authorList>
            <person name="Gruber-Vodicka R. H."/>
            <person name="Seah K. B. B."/>
        </authorList>
    </citation>
    <scope>NUCLEOTIDE SEQUENCE</scope>
    <source>
        <strain evidence="1">BECK_S312</strain>
        <strain evidence="2">BECK_S426</strain>
    </source>
</reference>
<evidence type="ECO:0000313" key="1">
    <source>
        <dbReference type="EMBL" id="VFK14552.1"/>
    </source>
</evidence>
<dbReference type="AlphaFoldDB" id="A0A450WBY0"/>
<sequence>MHHQNQMRQVFDFENPGELPSFLGSALPSQGWLVQKSSHLYFLLVDNDTTQGMTERIRDANIHEFPE</sequence>
<organism evidence="1">
    <name type="scientific">Candidatus Kentrum sp. LPFa</name>
    <dbReference type="NCBI Taxonomy" id="2126335"/>
    <lineage>
        <taxon>Bacteria</taxon>
        <taxon>Pseudomonadati</taxon>
        <taxon>Pseudomonadota</taxon>
        <taxon>Gammaproteobacteria</taxon>
        <taxon>Candidatus Kentrum</taxon>
    </lineage>
</organism>